<feature type="active site" description="Nucleophile" evidence="2">
    <location>
        <position position="595"/>
    </location>
</feature>
<evidence type="ECO:0000256" key="2">
    <source>
        <dbReference type="HAMAP-Rule" id="MF_02213"/>
    </source>
</evidence>
<keyword evidence="7" id="KW-1185">Reference proteome</keyword>
<accession>A0A066Z560</accession>
<feature type="compositionally biased region" description="Low complexity" evidence="3">
    <location>
        <begin position="432"/>
        <end position="494"/>
    </location>
</feature>
<dbReference type="CDD" id="cd01750">
    <property type="entry name" value="GATase1_CobQ"/>
    <property type="match status" value="1"/>
</dbReference>
<dbReference type="UniPathway" id="UPA00219"/>
<keyword evidence="1 2" id="KW-0315">Glutamine amidotransferase</keyword>
<comment type="caution">
    <text evidence="6">The sequence shown here is derived from an EMBL/GenBank/DDBJ whole genome shotgun (WGS) entry which is preliminary data.</text>
</comment>
<dbReference type="GO" id="GO:0004359">
    <property type="term" value="F:glutaminase activity"/>
    <property type="evidence" value="ECO:0007669"/>
    <property type="project" value="UniProtKB-UniRule"/>
</dbReference>
<evidence type="ECO:0000313" key="6">
    <source>
        <dbReference type="EMBL" id="KDN87384.1"/>
    </source>
</evidence>
<dbReference type="InterPro" id="IPR033949">
    <property type="entry name" value="CobQ_GATase1"/>
</dbReference>
<dbReference type="GO" id="GO:0009236">
    <property type="term" value="P:cobalamin biosynthetic process"/>
    <property type="evidence" value="ECO:0007669"/>
    <property type="project" value="InterPro"/>
</dbReference>
<comment type="pathway">
    <text evidence="2">Cell wall biogenesis; peptidoglycan biosynthesis.</text>
</comment>
<dbReference type="PANTHER" id="PTHR23135:SF7">
    <property type="entry name" value="LIPID II ISOGLUTAMINYL SYNTHASE (GLUTAMINE-HYDROLYZING) SUBUNIT MURT"/>
    <property type="match status" value="1"/>
</dbReference>
<keyword evidence="2" id="KW-0961">Cell wall biogenesis/degradation</keyword>
<evidence type="ECO:0000259" key="4">
    <source>
        <dbReference type="Pfam" id="PF07685"/>
    </source>
</evidence>
<dbReference type="GO" id="GO:0005524">
    <property type="term" value="F:ATP binding"/>
    <property type="evidence" value="ECO:0007669"/>
    <property type="project" value="InterPro"/>
</dbReference>
<dbReference type="HOGENOM" id="CLU_373763_0_0_11"/>
<dbReference type="EMBL" id="JNBY01000037">
    <property type="protein sequence ID" value="KDN87384.1"/>
    <property type="molecule type" value="Genomic_DNA"/>
</dbReference>
<dbReference type="GO" id="GO:0008360">
    <property type="term" value="P:regulation of cell shape"/>
    <property type="evidence" value="ECO:0007669"/>
    <property type="project" value="UniProtKB-KW"/>
</dbReference>
<dbReference type="EC" id="3.5.1.2" evidence="2"/>
<dbReference type="InterPro" id="IPR011698">
    <property type="entry name" value="GATase_3"/>
</dbReference>
<evidence type="ECO:0000313" key="7">
    <source>
        <dbReference type="Proteomes" id="UP000027178"/>
    </source>
</evidence>
<feature type="region of interest" description="Disordered" evidence="3">
    <location>
        <begin position="283"/>
        <end position="500"/>
    </location>
</feature>
<dbReference type="eggNOG" id="COG3442">
    <property type="taxonomic scope" value="Bacteria"/>
</dbReference>
<dbReference type="GO" id="GO:0016881">
    <property type="term" value="F:acid-amino acid ligase activity"/>
    <property type="evidence" value="ECO:0007669"/>
    <property type="project" value="InterPro"/>
</dbReference>
<keyword evidence="2" id="KW-0573">Peptidoglycan synthesis</keyword>
<feature type="domain" description="Mur ligase central" evidence="5">
    <location>
        <begin position="71"/>
        <end position="272"/>
    </location>
</feature>
<dbReference type="GO" id="GO:0009252">
    <property type="term" value="P:peptidoglycan biosynthetic process"/>
    <property type="evidence" value="ECO:0007669"/>
    <property type="project" value="UniProtKB-UniRule"/>
</dbReference>
<proteinExistence type="inferred from homology"/>
<dbReference type="Gene3D" id="3.40.50.880">
    <property type="match status" value="1"/>
</dbReference>
<dbReference type="PROSITE" id="PS51274">
    <property type="entry name" value="GATASE_COBBQ"/>
    <property type="match status" value="1"/>
</dbReference>
<dbReference type="PATRIC" id="fig|1348663.4.peg.831"/>
<evidence type="ECO:0000256" key="3">
    <source>
        <dbReference type="SAM" id="MobiDB-lite"/>
    </source>
</evidence>
<dbReference type="InterPro" id="IPR043702">
    <property type="entry name" value="Lipid_II_synth_GatD"/>
</dbReference>
<sequence length="743" mass="79064">MPGTDSEAARDASLPARAKIAVTAGKMAAALSQKAGRGSGSVIGGKVALKLDPDLLKTLAEHLDVVLVSATNGKTTTTRLIAEALRAAGPVVSNALGANMPAGITAALAGGTDAQFGVIEVDEKYLPMVARDTRPKAIALLNLSRDQLDRAAETRMMAEKWREGLKDTEAVIIANADDPLVTWAASSCKKVVWVAAGQAWKEDAWSCPSCGGVMQRPGDDWFCGECGFRRPNPHWALQGTHVIDPHRGAWPIQLQLPGRANLANATSSAAVAAVFGWPAGRAAADAVGGRGGRPLRRGAVPRPGHPAAAGEEPGRLAGDLLADRRPARAGRPVGERAGRGRHRHLLAVGRRLRAPGRAPDLRDGPAQAGPGGPPGGRRPAVPGRRLAGAGRRRRPRGPHRGDRQLHRLPAAAQGRGGLMSDQSYQPYGEQHYGGQQFDQQQAPQQQYGQPYGEQQAQPPAPQQQYGQQAQYGDPQYDQQQQYDGQQYDGQQPAGRYGRSSRMSESSLRVVWVYPDLLSTYGDRGNALVVERRARQRGLGVQRIDVRSDQSVPTSGDIYLIGGGEDRPQRLAAERLRNDGGLVRAAENGAIIFSVCAGFQILGHEFVNDLGEREAGLGLLDVWTARGEGARCVGDVLAEVDPQLNLPQLTGFENHQGVTHLGEGVKPFATVQVGRGNGTGDGTEGAWRDTVFGTYLHGPVMARNPGVADMLIKLALDVNALPPADTTWYDALRTERIAAAARPA</sequence>
<feature type="compositionally biased region" description="Low complexity" evidence="3">
    <location>
        <begin position="377"/>
        <end position="389"/>
    </location>
</feature>
<dbReference type="AlphaFoldDB" id="A0A066Z560"/>
<comment type="function">
    <text evidence="2">The lipid II isoglutaminyl synthase complex catalyzes the formation of alpha-D-isoglutamine in the cell wall lipid II stem peptide. The GatD subunit catalyzes the hydrolysis of glutamine to glutamate and ammonia. The resulting ammonia molecule is channeled to the active site of MurT.</text>
</comment>
<dbReference type="Proteomes" id="UP000027178">
    <property type="component" value="Unassembled WGS sequence"/>
</dbReference>
<name>A0A066Z560_9ACTN</name>
<dbReference type="EC" id="6.3.5.13" evidence="2"/>
<keyword evidence="2" id="KW-0378">Hydrolase</keyword>
<comment type="catalytic activity">
    <reaction evidence="2">
        <text>beta-D-GlcNAc-(1-&gt;4)-Mur2Ac(oyl-L-Ala-gamma-D-Glu-L-Lys-D-Ala-D-Ala)-di-trans,octa-cis-undecaprenyl diphosphate + L-glutamine + ATP + H2O = beta-D-GlcNAc-(1-&gt;4)-Mur2Ac(oyl-L-Ala-D-isoglutaminyl-L-Lys-D-Ala-D-Ala)-di-trans,octa-cis-undecaprenyl diphosphate + L-glutamate + ADP + phosphate + H(+)</text>
        <dbReference type="Rhea" id="RHEA:57928"/>
        <dbReference type="ChEBI" id="CHEBI:15377"/>
        <dbReference type="ChEBI" id="CHEBI:15378"/>
        <dbReference type="ChEBI" id="CHEBI:29985"/>
        <dbReference type="ChEBI" id="CHEBI:30616"/>
        <dbReference type="ChEBI" id="CHEBI:43474"/>
        <dbReference type="ChEBI" id="CHEBI:58359"/>
        <dbReference type="ChEBI" id="CHEBI:60033"/>
        <dbReference type="ChEBI" id="CHEBI:62233"/>
        <dbReference type="ChEBI" id="CHEBI:456216"/>
        <dbReference type="EC" id="6.3.5.13"/>
    </reaction>
</comment>
<dbReference type="eggNOG" id="COG0771">
    <property type="taxonomic scope" value="Bacteria"/>
</dbReference>
<feature type="binding site" evidence="2">
    <location>
        <position position="630"/>
    </location>
    <ligand>
        <name>substrate</name>
    </ligand>
</feature>
<feature type="active site" evidence="2">
    <location>
        <position position="696"/>
    </location>
</feature>
<comment type="similarity">
    <text evidence="2">Belongs to the CobB/CobQ family. GatD subfamily.</text>
</comment>
<protein>
    <recommendedName>
        <fullName evidence="2">Lipid II isoglutaminyl synthase (glutamine-hydrolyzing) subunit GatD</fullName>
        <ecNumber evidence="2">6.3.5.13</ecNumber>
    </recommendedName>
    <alternativeName>
        <fullName evidence="2">Lipid II isoglutaminyl synthase glutaminase subunit</fullName>
        <ecNumber evidence="2">3.5.1.2</ecNumber>
    </alternativeName>
</protein>
<keyword evidence="2" id="KW-0436">Ligase</keyword>
<dbReference type="InterPro" id="IPR036565">
    <property type="entry name" value="Mur-like_cat_sf"/>
</dbReference>
<dbReference type="HAMAP" id="MF_02213">
    <property type="entry name" value="Lipid_II_synth_GatD"/>
    <property type="match status" value="1"/>
</dbReference>
<reference evidence="6 7" key="1">
    <citation type="submission" date="2014-05" db="EMBL/GenBank/DDBJ databases">
        <title>Draft Genome Sequence of Kitasatospora cheerisanensis KCTC 2395.</title>
        <authorList>
            <person name="Nam D.H."/>
        </authorList>
    </citation>
    <scope>NUCLEOTIDE SEQUENCE [LARGE SCALE GENOMIC DNA]</scope>
    <source>
        <strain evidence="6 7">KCTC 2395</strain>
    </source>
</reference>
<dbReference type="SUPFAM" id="SSF53623">
    <property type="entry name" value="MurD-like peptide ligases, catalytic domain"/>
    <property type="match status" value="1"/>
</dbReference>
<feature type="compositionally biased region" description="Basic residues" evidence="3">
    <location>
        <begin position="339"/>
        <end position="354"/>
    </location>
</feature>
<feature type="domain" description="CobB/CobQ-like glutamine amidotransferase" evidence="4">
    <location>
        <begin position="508"/>
        <end position="703"/>
    </location>
</feature>
<evidence type="ECO:0000256" key="1">
    <source>
        <dbReference type="ARBA" id="ARBA00022962"/>
    </source>
</evidence>
<dbReference type="GO" id="GO:0140282">
    <property type="term" value="F:carbon-nitrogen ligase activity on lipid II"/>
    <property type="evidence" value="ECO:0007669"/>
    <property type="project" value="UniProtKB-UniRule"/>
</dbReference>
<organism evidence="6 7">
    <name type="scientific">Kitasatospora cheerisanensis KCTC 2395</name>
    <dbReference type="NCBI Taxonomy" id="1348663"/>
    <lineage>
        <taxon>Bacteria</taxon>
        <taxon>Bacillati</taxon>
        <taxon>Actinomycetota</taxon>
        <taxon>Actinomycetes</taxon>
        <taxon>Kitasatosporales</taxon>
        <taxon>Streptomycetaceae</taxon>
        <taxon>Kitasatospora</taxon>
    </lineage>
</organism>
<evidence type="ECO:0000259" key="5">
    <source>
        <dbReference type="Pfam" id="PF08245"/>
    </source>
</evidence>
<dbReference type="InterPro" id="IPR029062">
    <property type="entry name" value="Class_I_gatase-like"/>
</dbReference>
<dbReference type="PANTHER" id="PTHR23135">
    <property type="entry name" value="MUR LIGASE FAMILY MEMBER"/>
    <property type="match status" value="1"/>
</dbReference>
<keyword evidence="2" id="KW-0133">Cell shape</keyword>
<comment type="subunit">
    <text evidence="2">Forms a heterodimer with MurT.</text>
</comment>
<comment type="catalytic activity">
    <reaction evidence="2">
        <text>L-glutamine + H2O = L-glutamate + NH4(+)</text>
        <dbReference type="Rhea" id="RHEA:15889"/>
        <dbReference type="ChEBI" id="CHEBI:15377"/>
        <dbReference type="ChEBI" id="CHEBI:28938"/>
        <dbReference type="ChEBI" id="CHEBI:29985"/>
        <dbReference type="ChEBI" id="CHEBI:58359"/>
        <dbReference type="EC" id="3.5.1.2"/>
    </reaction>
</comment>
<dbReference type="Pfam" id="PF08245">
    <property type="entry name" value="Mur_ligase_M"/>
    <property type="match status" value="1"/>
</dbReference>
<dbReference type="Pfam" id="PF07685">
    <property type="entry name" value="GATase_3"/>
    <property type="match status" value="1"/>
</dbReference>
<dbReference type="SUPFAM" id="SSF52317">
    <property type="entry name" value="Class I glutamine amidotransferase-like"/>
    <property type="match status" value="1"/>
</dbReference>
<dbReference type="InterPro" id="IPR013221">
    <property type="entry name" value="Mur_ligase_cen"/>
</dbReference>
<dbReference type="GO" id="GO:0071555">
    <property type="term" value="P:cell wall organization"/>
    <property type="evidence" value="ECO:0007669"/>
    <property type="project" value="UniProtKB-KW"/>
</dbReference>
<dbReference type="Gene3D" id="3.40.1190.10">
    <property type="entry name" value="Mur-like, catalytic domain"/>
    <property type="match status" value="1"/>
</dbReference>
<gene>
    <name evidence="2" type="primary">gatD</name>
    <name evidence="6" type="ORF">KCH_08750</name>
</gene>